<keyword evidence="1" id="KW-1133">Transmembrane helix</keyword>
<protein>
    <recommendedName>
        <fullName evidence="4">MFS transporter permease</fullName>
    </recommendedName>
</protein>
<evidence type="ECO:0008006" key="4">
    <source>
        <dbReference type="Google" id="ProtNLM"/>
    </source>
</evidence>
<feature type="transmembrane region" description="Helical" evidence="1">
    <location>
        <begin position="126"/>
        <end position="147"/>
    </location>
</feature>
<dbReference type="EMBL" id="MNPW01000005">
    <property type="protein sequence ID" value="ONH54186.1"/>
    <property type="molecule type" value="Genomic_DNA"/>
</dbReference>
<accession>A0A1V2KAT7</accession>
<keyword evidence="1" id="KW-0812">Transmembrane</keyword>
<dbReference type="RefSeq" id="WP_076951484.1">
    <property type="nucleotide sequence ID" value="NZ_MNPW01000005.1"/>
</dbReference>
<gene>
    <name evidence="2" type="ORF">BLL36_10915</name>
</gene>
<feature type="transmembrane region" description="Helical" evidence="1">
    <location>
        <begin position="24"/>
        <end position="47"/>
    </location>
</feature>
<evidence type="ECO:0000313" key="3">
    <source>
        <dbReference type="Proteomes" id="UP000189295"/>
    </source>
</evidence>
<feature type="transmembrane region" description="Helical" evidence="1">
    <location>
        <begin position="167"/>
        <end position="188"/>
    </location>
</feature>
<comment type="caution">
    <text evidence="2">The sequence shown here is derived from an EMBL/GenBank/DDBJ whole genome shotgun (WGS) entry which is preliminary data.</text>
</comment>
<organism evidence="2 3">
    <name type="scientific">Pseudomonas cedrina subsp. cedrina</name>
    <dbReference type="NCBI Taxonomy" id="76762"/>
    <lineage>
        <taxon>Bacteria</taxon>
        <taxon>Pseudomonadati</taxon>
        <taxon>Pseudomonadota</taxon>
        <taxon>Gammaproteobacteria</taxon>
        <taxon>Pseudomonadales</taxon>
        <taxon>Pseudomonadaceae</taxon>
        <taxon>Pseudomonas</taxon>
    </lineage>
</organism>
<reference evidence="2 3" key="1">
    <citation type="submission" date="2016-10" db="EMBL/GenBank/DDBJ databases">
        <title>Pseudomonas lactis sp. nov. and Pseudomonas paralactis sp. nov., isolated from bovine raw milk.</title>
        <authorList>
            <person name="Von Neubeck M."/>
            <person name="Huptas C."/>
            <person name="Glueck C."/>
            <person name="Krewinkel M."/>
            <person name="Stoeckel M."/>
            <person name="Stressler T."/>
            <person name="Fischer L."/>
            <person name="Hinrichs J."/>
            <person name="Scherer S."/>
            <person name="Wenning M."/>
        </authorList>
    </citation>
    <scope>NUCLEOTIDE SEQUENCE [LARGE SCALE GENOMIC DNA]</scope>
    <source>
        <strain evidence="2 3">DSM 17516</strain>
    </source>
</reference>
<dbReference type="OrthoDB" id="8750132at2"/>
<keyword evidence="1" id="KW-0472">Membrane</keyword>
<evidence type="ECO:0000256" key="1">
    <source>
        <dbReference type="SAM" id="Phobius"/>
    </source>
</evidence>
<proteinExistence type="predicted"/>
<dbReference type="AlphaFoldDB" id="A0A1V2KAT7"/>
<evidence type="ECO:0000313" key="2">
    <source>
        <dbReference type="EMBL" id="ONH54186.1"/>
    </source>
</evidence>
<feature type="transmembrane region" description="Helical" evidence="1">
    <location>
        <begin position="67"/>
        <end position="85"/>
    </location>
</feature>
<name>A0A1V2KAT7_PSECE</name>
<dbReference type="Proteomes" id="UP000189295">
    <property type="component" value="Unassembled WGS sequence"/>
</dbReference>
<feature type="transmembrane region" description="Helical" evidence="1">
    <location>
        <begin position="97"/>
        <end position="120"/>
    </location>
</feature>
<sequence>MSIAENPYATPQSRLSWMPVRQPVFLVVAPRKFLSMVLLTLGGYFVYWLYRQWTLYQQASGKRLWPWVRVLFPACYFCSLILRVMQELEQGESAYYWWPRCLAVMIFVCGCLPLTVLWLLSPFAALAVAACIAVLQVALALQLQCAINHLERDPEGEGNAGLTRANWLGIAAGLLGWGLLVIAGVWGAG</sequence>